<evidence type="ECO:0000256" key="1">
    <source>
        <dbReference type="SAM" id="MobiDB-lite"/>
    </source>
</evidence>
<gene>
    <name evidence="2" type="ORF">PsYK624_056050</name>
</gene>
<keyword evidence="3" id="KW-1185">Reference proteome</keyword>
<reference evidence="2 3" key="1">
    <citation type="submission" date="2021-08" db="EMBL/GenBank/DDBJ databases">
        <title>Draft Genome Sequence of Phanerochaete sordida strain YK-624.</title>
        <authorList>
            <person name="Mori T."/>
            <person name="Dohra H."/>
            <person name="Suzuki T."/>
            <person name="Kawagishi H."/>
            <person name="Hirai H."/>
        </authorList>
    </citation>
    <scope>NUCLEOTIDE SEQUENCE [LARGE SCALE GENOMIC DNA]</scope>
    <source>
        <strain evidence="2 3">YK-624</strain>
    </source>
</reference>
<feature type="compositionally biased region" description="Low complexity" evidence="1">
    <location>
        <begin position="158"/>
        <end position="168"/>
    </location>
</feature>
<feature type="region of interest" description="Disordered" evidence="1">
    <location>
        <begin position="281"/>
        <end position="309"/>
    </location>
</feature>
<feature type="region of interest" description="Disordered" evidence="1">
    <location>
        <begin position="158"/>
        <end position="179"/>
    </location>
</feature>
<accession>A0A9P3G801</accession>
<feature type="compositionally biased region" description="Acidic residues" evidence="1">
    <location>
        <begin position="299"/>
        <end position="309"/>
    </location>
</feature>
<evidence type="ECO:0000313" key="2">
    <source>
        <dbReference type="EMBL" id="GJE89504.1"/>
    </source>
</evidence>
<proteinExistence type="predicted"/>
<dbReference type="OrthoDB" id="3052667at2759"/>
<protein>
    <submittedName>
        <fullName evidence="2">Uncharacterized protein</fullName>
    </submittedName>
</protein>
<dbReference type="EMBL" id="BPQB01000013">
    <property type="protein sequence ID" value="GJE89504.1"/>
    <property type="molecule type" value="Genomic_DNA"/>
</dbReference>
<comment type="caution">
    <text evidence="2">The sequence shown here is derived from an EMBL/GenBank/DDBJ whole genome shotgun (WGS) entry which is preliminary data.</text>
</comment>
<dbReference type="AlphaFoldDB" id="A0A9P3G801"/>
<organism evidence="2 3">
    <name type="scientific">Phanerochaete sordida</name>
    <dbReference type="NCBI Taxonomy" id="48140"/>
    <lineage>
        <taxon>Eukaryota</taxon>
        <taxon>Fungi</taxon>
        <taxon>Dikarya</taxon>
        <taxon>Basidiomycota</taxon>
        <taxon>Agaricomycotina</taxon>
        <taxon>Agaricomycetes</taxon>
        <taxon>Polyporales</taxon>
        <taxon>Phanerochaetaceae</taxon>
        <taxon>Phanerochaete</taxon>
    </lineage>
</organism>
<name>A0A9P3G801_9APHY</name>
<sequence>MGDHAQVLPDGTTTELRVAASGLYRAVDHLTQVTTQMETFASTFQLPGLHDSGGSGVMQALNAAVAQIPQVVYAAATACLSSLPSAATVGPSHAAHAPLMPSIPNMAPGLSPHFVPGPSAPFTPPPFAGTVTGFSPPPFPVGLAPNLLVPNVPPAAAQAGAGAPGPTAKAKKVLPPPPIPQAVMRKLPRGLAGLREIVRQWDEVDTKTGKALKDWPPEWHMGDMRLYNGSKYNCRRVIALEFASFDKDEARFIEQYPEARRGTNQLKEAIVKRHIALNHRVGRSSKYGTHTQRRRAADAEDESSSEEAD</sequence>
<dbReference type="Proteomes" id="UP000703269">
    <property type="component" value="Unassembled WGS sequence"/>
</dbReference>
<evidence type="ECO:0000313" key="3">
    <source>
        <dbReference type="Proteomes" id="UP000703269"/>
    </source>
</evidence>